<dbReference type="InterPro" id="IPR015943">
    <property type="entry name" value="WD40/YVTN_repeat-like_dom_sf"/>
</dbReference>
<gene>
    <name evidence="2" type="ORF">DEBURN_LOCUS4827</name>
</gene>
<dbReference type="Proteomes" id="UP000789706">
    <property type="component" value="Unassembled WGS sequence"/>
</dbReference>
<dbReference type="GO" id="GO:0006913">
    <property type="term" value="P:nucleocytoplasmic transport"/>
    <property type="evidence" value="ECO:0007669"/>
    <property type="project" value="TreeGrafter"/>
</dbReference>
<organism evidence="2 3">
    <name type="scientific">Diversispora eburnea</name>
    <dbReference type="NCBI Taxonomy" id="1213867"/>
    <lineage>
        <taxon>Eukaryota</taxon>
        <taxon>Fungi</taxon>
        <taxon>Fungi incertae sedis</taxon>
        <taxon>Mucoromycota</taxon>
        <taxon>Glomeromycotina</taxon>
        <taxon>Glomeromycetes</taxon>
        <taxon>Diversisporales</taxon>
        <taxon>Diversisporaceae</taxon>
        <taxon>Diversispora</taxon>
    </lineage>
</organism>
<dbReference type="InterPro" id="IPR036322">
    <property type="entry name" value="WD40_repeat_dom_sf"/>
</dbReference>
<keyword evidence="3" id="KW-1185">Reference proteome</keyword>
<dbReference type="OrthoDB" id="10251741at2759"/>
<dbReference type="SUPFAM" id="SSF50978">
    <property type="entry name" value="WD40 repeat-like"/>
    <property type="match status" value="1"/>
</dbReference>
<evidence type="ECO:0000313" key="3">
    <source>
        <dbReference type="Proteomes" id="UP000789706"/>
    </source>
</evidence>
<dbReference type="Gene3D" id="2.130.10.10">
    <property type="entry name" value="YVTN repeat-like/Quinoprotein amine dehydrogenase"/>
    <property type="match status" value="1"/>
</dbReference>
<comment type="caution">
    <text evidence="2">The sequence shown here is derived from an EMBL/GenBank/DDBJ whole genome shotgun (WGS) entry which is preliminary data.</text>
</comment>
<sequence>MDSLLSAPSSTEVTVAEVDGKLIQLRNASDPNIDLYVRAEGVLFQHLQMPANLIHPDISRITVKDLPSQKSLYGILHNVQSLGQSFPSNFISNAIFNTDTQCYVLSLEEELKEYPANLLAWHPYVSIFAIAHKDDAIFLYDLRTETWFPEILENELLQKDITCMSWKPLGGNILAVGCKNGICLWEISLEQKKVSKNGPFRFDAWMPDGSIILWNTSSGNGTILTTNRKVAFLSWSPIGEILFSSSLWTSKIINAPTPFRRPVQTACWTKDGRVLFLSFCEDQCIRSLSITPNLDVEWLPEEYISFSIECAGRTVKQLAIDPTGERLVVCFKDTPLLVVFHAKQPSLVPRGSNLLSGQGIVRGPKWREPGEGDTTGETFFMNKPDPKAVSINFAKHFMKGALLSLIWEDGQISFLPFYFRPTTGK</sequence>
<evidence type="ECO:0000313" key="2">
    <source>
        <dbReference type="EMBL" id="CAG8504058.1"/>
    </source>
</evidence>
<evidence type="ECO:0000259" key="1">
    <source>
        <dbReference type="Pfam" id="PF12894"/>
    </source>
</evidence>
<dbReference type="Pfam" id="PF12894">
    <property type="entry name" value="ANAPC4_WD40"/>
    <property type="match status" value="1"/>
</dbReference>
<dbReference type="PANTHER" id="PTHR14494:SF0">
    <property type="entry name" value="ALADIN"/>
    <property type="match status" value="1"/>
</dbReference>
<accession>A0A9N8ZR46</accession>
<reference evidence="2" key="1">
    <citation type="submission" date="2021-06" db="EMBL/GenBank/DDBJ databases">
        <authorList>
            <person name="Kallberg Y."/>
            <person name="Tangrot J."/>
            <person name="Rosling A."/>
        </authorList>
    </citation>
    <scope>NUCLEOTIDE SEQUENCE</scope>
    <source>
        <strain evidence="2">AZ414A</strain>
    </source>
</reference>
<proteinExistence type="predicted"/>
<dbReference type="EMBL" id="CAJVPK010000393">
    <property type="protein sequence ID" value="CAG8504058.1"/>
    <property type="molecule type" value="Genomic_DNA"/>
</dbReference>
<dbReference type="InterPro" id="IPR045139">
    <property type="entry name" value="Aladin"/>
</dbReference>
<name>A0A9N8ZR46_9GLOM</name>
<dbReference type="GO" id="GO:0005643">
    <property type="term" value="C:nuclear pore"/>
    <property type="evidence" value="ECO:0007669"/>
    <property type="project" value="TreeGrafter"/>
</dbReference>
<feature type="domain" description="Anaphase-promoting complex subunit 4-like WD40" evidence="1">
    <location>
        <begin position="120"/>
        <end position="184"/>
    </location>
</feature>
<protein>
    <submittedName>
        <fullName evidence="2">11785_t:CDS:1</fullName>
    </submittedName>
</protein>
<dbReference type="InterPro" id="IPR024977">
    <property type="entry name" value="Apc4-like_WD40_dom"/>
</dbReference>
<dbReference type="PANTHER" id="PTHR14494">
    <property type="entry name" value="ALADIN/ADRACALIN/AAAS"/>
    <property type="match status" value="1"/>
</dbReference>
<dbReference type="AlphaFoldDB" id="A0A9N8ZR46"/>